<gene>
    <name evidence="3" type="ORF">GOQ30_01960</name>
</gene>
<evidence type="ECO:0000313" key="3">
    <source>
        <dbReference type="EMBL" id="MVO07928.1"/>
    </source>
</evidence>
<feature type="domain" description="Secretion system C-terminal sorting" evidence="2">
    <location>
        <begin position="395"/>
        <end position="460"/>
    </location>
</feature>
<proteinExistence type="predicted"/>
<organism evidence="3 4">
    <name type="scientific">Flavobacterium profundi</name>
    <dbReference type="NCBI Taxonomy" id="1774945"/>
    <lineage>
        <taxon>Bacteria</taxon>
        <taxon>Pseudomonadati</taxon>
        <taxon>Bacteroidota</taxon>
        <taxon>Flavobacteriia</taxon>
        <taxon>Flavobacteriales</taxon>
        <taxon>Flavobacteriaceae</taxon>
        <taxon>Flavobacterium</taxon>
    </lineage>
</organism>
<dbReference type="InterPro" id="IPR012334">
    <property type="entry name" value="Pectin_lyas_fold"/>
</dbReference>
<dbReference type="OrthoDB" id="8901262at2"/>
<accession>A0A6I4IEE1</accession>
<dbReference type="NCBIfam" id="NF041518">
    <property type="entry name" value="choice_anch_Q"/>
    <property type="match status" value="1"/>
</dbReference>
<protein>
    <submittedName>
        <fullName evidence="3">T9SS type A sorting domain-containing protein</fullName>
    </submittedName>
</protein>
<dbReference type="InterPro" id="IPR059226">
    <property type="entry name" value="Choice_anch_Q_dom"/>
</dbReference>
<dbReference type="RefSeq" id="WP_140996319.1">
    <property type="nucleotide sequence ID" value="NZ_VDCZ01000001.1"/>
</dbReference>
<dbReference type="Gene3D" id="2.160.20.10">
    <property type="entry name" value="Single-stranded right-handed beta-helix, Pectin lyase-like"/>
    <property type="match status" value="1"/>
</dbReference>
<reference evidence="4" key="1">
    <citation type="submission" date="2019-05" db="EMBL/GenBank/DDBJ databases">
        <title>Flavobacterium profundi sp. nov., isolated from a deep-sea seamount.</title>
        <authorList>
            <person name="Zhang D.-C."/>
        </authorList>
    </citation>
    <scope>NUCLEOTIDE SEQUENCE [LARGE SCALE GENOMIC DNA]</scope>
    <source>
        <strain evidence="4">TP390</strain>
    </source>
</reference>
<keyword evidence="1" id="KW-0732">Signal</keyword>
<dbReference type="Pfam" id="PF18962">
    <property type="entry name" value="Por_Secre_tail"/>
    <property type="match status" value="1"/>
</dbReference>
<keyword evidence="4" id="KW-1185">Reference proteome</keyword>
<name>A0A6I4IEE1_9FLAO</name>
<dbReference type="SUPFAM" id="SSF51126">
    <property type="entry name" value="Pectin lyase-like"/>
    <property type="match status" value="1"/>
</dbReference>
<dbReference type="NCBIfam" id="TIGR04183">
    <property type="entry name" value="Por_Secre_tail"/>
    <property type="match status" value="1"/>
</dbReference>
<evidence type="ECO:0000313" key="4">
    <source>
        <dbReference type="Proteomes" id="UP000431264"/>
    </source>
</evidence>
<dbReference type="Proteomes" id="UP000431264">
    <property type="component" value="Unassembled WGS sequence"/>
</dbReference>
<dbReference type="EMBL" id="WQLW01000001">
    <property type="protein sequence ID" value="MVO07928.1"/>
    <property type="molecule type" value="Genomic_DNA"/>
</dbReference>
<dbReference type="InterPro" id="IPR011050">
    <property type="entry name" value="Pectin_lyase_fold/virulence"/>
</dbReference>
<evidence type="ECO:0000259" key="2">
    <source>
        <dbReference type="Pfam" id="PF18962"/>
    </source>
</evidence>
<dbReference type="AlphaFoldDB" id="A0A6I4IEE1"/>
<comment type="caution">
    <text evidence="3">The sequence shown here is derived from an EMBL/GenBank/DDBJ whole genome shotgun (WGS) entry which is preliminary data.</text>
</comment>
<sequence>MKKILLTAFLFTAFYGYSTVYYVDASKPNNNLNGLSWATAKKDLQEALNLAVTGDEIWVKQGTYYPTKNFTNNPSPSDLRTRNFHFNTMGISLYGGFIGNETDKDQADPENNSTILSGDFNNDDTLDTTGSTLSGFANTNENAYHILVVASVTAPCEINGFTFKGGQTTMSGTVSDSFLGNTIYRSSGSAINFAGSNVFVKRCKFQKNVSLYGTLCLNNSSNVTVDNCLFDDNFGIWGGAINNQGGTRIDCRNSTFHNNRSSTAGAIWINSGSNNNLIYNSIFWNNSKNGSTTTTGAEISSSGILNVYDSILQSFTGGTNNLLANPLFVDANTSDFRLQTGSPALDSGNNNWVLATTITDIAGNTRIQNTTVDRGAYEGEVLLSTKDFDNYLFSLYPNPVKNILTVESIEDLEEITIYTLTGQIIAIPQVNNTIDMSELPKGYYFIKASTVTGKIMTSKVMKE</sequence>
<dbReference type="InterPro" id="IPR026444">
    <property type="entry name" value="Secre_tail"/>
</dbReference>
<evidence type="ECO:0000256" key="1">
    <source>
        <dbReference type="ARBA" id="ARBA00022729"/>
    </source>
</evidence>